<dbReference type="OrthoDB" id="3049275at2759"/>
<reference evidence="3" key="2">
    <citation type="submission" date="2015-01" db="EMBL/GenBank/DDBJ databases">
        <title>Evolutionary Origins and Diversification of the Mycorrhizal Mutualists.</title>
        <authorList>
            <consortium name="DOE Joint Genome Institute"/>
            <consortium name="Mycorrhizal Genomics Consortium"/>
            <person name="Kohler A."/>
            <person name="Kuo A."/>
            <person name="Nagy L.G."/>
            <person name="Floudas D."/>
            <person name="Copeland A."/>
            <person name="Barry K.W."/>
            <person name="Cichocki N."/>
            <person name="Veneault-Fourrey C."/>
            <person name="LaButti K."/>
            <person name="Lindquist E.A."/>
            <person name="Lipzen A."/>
            <person name="Lundell T."/>
            <person name="Morin E."/>
            <person name="Murat C."/>
            <person name="Riley R."/>
            <person name="Ohm R."/>
            <person name="Sun H."/>
            <person name="Tunlid A."/>
            <person name="Henrissat B."/>
            <person name="Grigoriev I.V."/>
            <person name="Hibbett D.S."/>
            <person name="Martin F."/>
        </authorList>
    </citation>
    <scope>NUCLEOTIDE SEQUENCE [LARGE SCALE GENOMIC DNA]</scope>
    <source>
        <strain evidence="3">h7</strain>
    </source>
</reference>
<keyword evidence="1" id="KW-1133">Transmembrane helix</keyword>
<accession>A0A0C2XAS8</accession>
<dbReference type="EMBL" id="KN831832">
    <property type="protein sequence ID" value="KIM35078.1"/>
    <property type="molecule type" value="Genomic_DNA"/>
</dbReference>
<gene>
    <name evidence="2" type="ORF">M413DRAFT_14751</name>
</gene>
<dbReference type="AlphaFoldDB" id="A0A0C2XAS8"/>
<keyword evidence="3" id="KW-1185">Reference proteome</keyword>
<dbReference type="Proteomes" id="UP000053424">
    <property type="component" value="Unassembled WGS sequence"/>
</dbReference>
<reference evidence="2 3" key="1">
    <citation type="submission" date="2014-04" db="EMBL/GenBank/DDBJ databases">
        <authorList>
            <consortium name="DOE Joint Genome Institute"/>
            <person name="Kuo A."/>
            <person name="Gay G."/>
            <person name="Dore J."/>
            <person name="Kohler A."/>
            <person name="Nagy L.G."/>
            <person name="Floudas D."/>
            <person name="Copeland A."/>
            <person name="Barry K.W."/>
            <person name="Cichocki N."/>
            <person name="Veneault-Fourrey C."/>
            <person name="LaButti K."/>
            <person name="Lindquist E.A."/>
            <person name="Lipzen A."/>
            <person name="Lundell T."/>
            <person name="Morin E."/>
            <person name="Murat C."/>
            <person name="Sun H."/>
            <person name="Tunlid A."/>
            <person name="Henrissat B."/>
            <person name="Grigoriev I.V."/>
            <person name="Hibbett D.S."/>
            <person name="Martin F."/>
            <person name="Nordberg H.P."/>
            <person name="Cantor M.N."/>
            <person name="Hua S.X."/>
        </authorList>
    </citation>
    <scope>NUCLEOTIDE SEQUENCE [LARGE SCALE GENOMIC DNA]</scope>
    <source>
        <strain evidence="3">h7</strain>
    </source>
</reference>
<evidence type="ECO:0000313" key="3">
    <source>
        <dbReference type="Proteomes" id="UP000053424"/>
    </source>
</evidence>
<sequence length="367" mass="40802">MGQSVSDLFYPDNPKRRNRAEQLREDILAYCNSYDEIKKARDEVLKEIRPRLATLLKNEGYDSPEALDAKVQSILTGDNLKYYLRVKALHDASSDLERTVFSISSYISIGSGVFLGGLALLGIITGGTAFAILGGVGLALAAIGASLVLFSVLAGEQERRNLKEAISKLGPERLNARRAQMMMQAISNWCRYIVRKKEYLDSAVVERNPDLAAEIWEGDFKADFAKSEHRPVVEWLINHDMERGAWTAEDGNWRYQDSGRSFSLVEMGNISSADTTSVSTSATEEKPKVVLQREGETPIYMVVLETAQELCIAEDDNGDKWAFMPETVTKKGVGVELDVQSYLFSIRKIATGEVLHDFGLVSFTPRA</sequence>
<proteinExistence type="predicted"/>
<protein>
    <submittedName>
        <fullName evidence="2">Uncharacterized protein</fullName>
    </submittedName>
</protein>
<evidence type="ECO:0000313" key="2">
    <source>
        <dbReference type="EMBL" id="KIM35078.1"/>
    </source>
</evidence>
<evidence type="ECO:0000256" key="1">
    <source>
        <dbReference type="SAM" id="Phobius"/>
    </source>
</evidence>
<keyword evidence="1" id="KW-0812">Transmembrane</keyword>
<keyword evidence="1" id="KW-0472">Membrane</keyword>
<name>A0A0C2XAS8_HEBCY</name>
<feature type="transmembrane region" description="Helical" evidence="1">
    <location>
        <begin position="103"/>
        <end position="124"/>
    </location>
</feature>
<dbReference type="HOGENOM" id="CLU_636226_0_0_1"/>
<feature type="transmembrane region" description="Helical" evidence="1">
    <location>
        <begin position="130"/>
        <end position="153"/>
    </location>
</feature>
<organism evidence="2 3">
    <name type="scientific">Hebeloma cylindrosporum</name>
    <dbReference type="NCBI Taxonomy" id="76867"/>
    <lineage>
        <taxon>Eukaryota</taxon>
        <taxon>Fungi</taxon>
        <taxon>Dikarya</taxon>
        <taxon>Basidiomycota</taxon>
        <taxon>Agaricomycotina</taxon>
        <taxon>Agaricomycetes</taxon>
        <taxon>Agaricomycetidae</taxon>
        <taxon>Agaricales</taxon>
        <taxon>Agaricineae</taxon>
        <taxon>Hymenogastraceae</taxon>
        <taxon>Hebeloma</taxon>
    </lineage>
</organism>